<reference evidence="1 2" key="1">
    <citation type="submission" date="2024-11" db="EMBL/GenBank/DDBJ databases">
        <title>Adaptive evolution of stress response genes in parasites aligns with host niche diversity.</title>
        <authorList>
            <person name="Hahn C."/>
            <person name="Resl P."/>
        </authorList>
    </citation>
    <scope>NUCLEOTIDE SEQUENCE [LARGE SCALE GENOMIC DNA]</scope>
    <source>
        <strain evidence="1">EGGRZ-B1_66</strain>
        <tissue evidence="1">Body</tissue>
    </source>
</reference>
<evidence type="ECO:0000313" key="1">
    <source>
        <dbReference type="EMBL" id="KAL3308560.1"/>
    </source>
</evidence>
<gene>
    <name evidence="1" type="ORF">Ciccas_012906</name>
</gene>
<feature type="non-terminal residue" evidence="1">
    <location>
        <position position="1"/>
    </location>
</feature>
<comment type="caution">
    <text evidence="1">The sequence shown here is derived from an EMBL/GenBank/DDBJ whole genome shotgun (WGS) entry which is preliminary data.</text>
</comment>
<evidence type="ECO:0000313" key="2">
    <source>
        <dbReference type="Proteomes" id="UP001626550"/>
    </source>
</evidence>
<accession>A0ABD2PN36</accession>
<dbReference type="AlphaFoldDB" id="A0ABD2PN36"/>
<feature type="non-terminal residue" evidence="1">
    <location>
        <position position="121"/>
    </location>
</feature>
<name>A0ABD2PN36_9PLAT</name>
<organism evidence="1 2">
    <name type="scientific">Cichlidogyrus casuarinus</name>
    <dbReference type="NCBI Taxonomy" id="1844966"/>
    <lineage>
        <taxon>Eukaryota</taxon>
        <taxon>Metazoa</taxon>
        <taxon>Spiralia</taxon>
        <taxon>Lophotrochozoa</taxon>
        <taxon>Platyhelminthes</taxon>
        <taxon>Monogenea</taxon>
        <taxon>Monopisthocotylea</taxon>
        <taxon>Dactylogyridea</taxon>
        <taxon>Ancyrocephalidae</taxon>
        <taxon>Cichlidogyrus</taxon>
    </lineage>
</organism>
<proteinExistence type="predicted"/>
<keyword evidence="2" id="KW-1185">Reference proteome</keyword>
<protein>
    <submittedName>
        <fullName evidence="1">Uncharacterized protein</fullName>
    </submittedName>
</protein>
<sequence>DFRQVGVSKIDDKLIMHLGARKAVTASSMVDLLAIINGCLRQTASGLESREEFLEFMCVFVWALVKTIRLYPCFEMNLKMTITPLVSKLLESNPNFEMDKSLIANYKGKMASLANLKHEDE</sequence>
<dbReference type="Proteomes" id="UP001626550">
    <property type="component" value="Unassembled WGS sequence"/>
</dbReference>
<dbReference type="EMBL" id="JBJKFK010005040">
    <property type="protein sequence ID" value="KAL3308560.1"/>
    <property type="molecule type" value="Genomic_DNA"/>
</dbReference>